<sequence>MKLFQRNPLALLLLAVIGALVLIALGLDSVVDTTGTLIGLVPLFAPDSEPHDEPR</sequence>
<keyword evidence="2" id="KW-1185">Reference proteome</keyword>
<protein>
    <recommendedName>
        <fullName evidence="3">Secreted protein</fullName>
    </recommendedName>
</protein>
<dbReference type="RefSeq" id="WP_155894857.1">
    <property type="nucleotide sequence ID" value="NZ_CP004351.1"/>
</dbReference>
<proteinExistence type="predicted"/>
<reference evidence="2" key="1">
    <citation type="submission" date="2013-02" db="EMBL/GenBank/DDBJ databases">
        <title>The complete genome sequence of Corynebacterium casei LMG S-19264 (=DSM 44701).</title>
        <authorList>
            <person name="Ruckert C."/>
            <person name="Albersmeier A."/>
            <person name="Kalinowski J."/>
        </authorList>
    </citation>
    <scope>NUCLEOTIDE SEQUENCE [LARGE SCALE GENOMIC DNA]</scope>
    <source>
        <strain evidence="2">LMG S-19264</strain>
        <plasmid evidence="2">pCASE1</plasmid>
    </source>
</reference>
<organism evidence="1 2">
    <name type="scientific">Corynebacterium casei LMG S-19264</name>
    <dbReference type="NCBI Taxonomy" id="1285583"/>
    <lineage>
        <taxon>Bacteria</taxon>
        <taxon>Bacillati</taxon>
        <taxon>Actinomycetota</taxon>
        <taxon>Actinomycetes</taxon>
        <taxon>Mycobacteriales</taxon>
        <taxon>Corynebacteriaceae</taxon>
        <taxon>Corynebacterium</taxon>
    </lineage>
</organism>
<keyword evidence="1" id="KW-0614">Plasmid</keyword>
<geneLocation type="plasmid" evidence="1 2">
    <name>pCASE1</name>
</geneLocation>
<accession>A0ABM5PTJ3</accession>
<dbReference type="Proteomes" id="UP000019226">
    <property type="component" value="Plasmid pCASE1"/>
</dbReference>
<name>A0ABM5PTJ3_9CORY</name>
<evidence type="ECO:0000313" key="2">
    <source>
        <dbReference type="Proteomes" id="UP000019226"/>
    </source>
</evidence>
<dbReference type="EMBL" id="CP004351">
    <property type="protein sequence ID" value="AHI21377.1"/>
    <property type="molecule type" value="Genomic_DNA"/>
</dbReference>
<gene>
    <name evidence="1" type="ORF">CCASEI_14273</name>
</gene>
<evidence type="ECO:0000313" key="1">
    <source>
        <dbReference type="EMBL" id="AHI21377.1"/>
    </source>
</evidence>
<dbReference type="GeneID" id="82879046"/>
<evidence type="ECO:0008006" key="3">
    <source>
        <dbReference type="Google" id="ProtNLM"/>
    </source>
</evidence>